<sequence>MPAKPPTLNCPAHSPAGSAPAPGCRASPPHLPALAVKRSPIRTALYSCIALALAIPLVIWIIGRPIDGNRCSDAAHATGPLTEVISQYFQETHGADWQEEIHSLIILEVPAAQTLARQPQAHYCEALGLLENPQRAPTEKFHTAVLMLSLPIGYYLDFMDRIHQLYQRGLIDQSVLSMVLFPRGTALNYWWLPQWRSRFQRDAPGVFSEAAAQYILSGEHWVDYPGKGF</sequence>
<dbReference type="AlphaFoldDB" id="Q4K4Q3"/>
<keyword evidence="2" id="KW-0812">Transmembrane</keyword>
<accession>Q4K4Q3</accession>
<evidence type="ECO:0000256" key="2">
    <source>
        <dbReference type="SAM" id="Phobius"/>
    </source>
</evidence>
<proteinExistence type="predicted"/>
<dbReference type="Proteomes" id="UP000008540">
    <property type="component" value="Chromosome"/>
</dbReference>
<gene>
    <name evidence="3" type="ordered locus">PFL_5722</name>
</gene>
<organism evidence="3 4">
    <name type="scientific">Pseudomonas fluorescens (strain ATCC BAA-477 / NRRL B-23932 / Pf-5)</name>
    <dbReference type="NCBI Taxonomy" id="220664"/>
    <lineage>
        <taxon>Bacteria</taxon>
        <taxon>Pseudomonadati</taxon>
        <taxon>Pseudomonadota</taxon>
        <taxon>Gammaproteobacteria</taxon>
        <taxon>Pseudomonadales</taxon>
        <taxon>Pseudomonadaceae</taxon>
        <taxon>Pseudomonas</taxon>
    </lineage>
</organism>
<evidence type="ECO:0000313" key="3">
    <source>
        <dbReference type="EMBL" id="AAY94912.1"/>
    </source>
</evidence>
<dbReference type="EMBL" id="CP000076">
    <property type="protein sequence ID" value="AAY94912.1"/>
    <property type="molecule type" value="Genomic_DNA"/>
</dbReference>
<keyword evidence="2" id="KW-0472">Membrane</keyword>
<dbReference type="STRING" id="220664.PFL_5722"/>
<dbReference type="KEGG" id="pfl:PFL_5722"/>
<evidence type="ECO:0000256" key="1">
    <source>
        <dbReference type="SAM" id="MobiDB-lite"/>
    </source>
</evidence>
<feature type="transmembrane region" description="Helical" evidence="2">
    <location>
        <begin position="44"/>
        <end position="63"/>
    </location>
</feature>
<protein>
    <submittedName>
        <fullName evidence="3">Uncharacterized protein</fullName>
    </submittedName>
</protein>
<dbReference type="HOGENOM" id="CLU_1446500_0_0_6"/>
<feature type="compositionally biased region" description="Low complexity" evidence="1">
    <location>
        <begin position="10"/>
        <end position="23"/>
    </location>
</feature>
<keyword evidence="2" id="KW-1133">Transmembrane helix</keyword>
<feature type="region of interest" description="Disordered" evidence="1">
    <location>
        <begin position="1"/>
        <end position="23"/>
    </location>
</feature>
<evidence type="ECO:0000313" key="4">
    <source>
        <dbReference type="Proteomes" id="UP000008540"/>
    </source>
</evidence>
<name>Q4K4Q3_PSEF5</name>
<reference evidence="3 4" key="1">
    <citation type="journal article" date="2005" name="Nat. Biotechnol.">
        <title>Complete genome sequence of the plant commensal Pseudomonas fluorescens Pf-5.</title>
        <authorList>
            <person name="Paulsen I.T."/>
            <person name="Press C.M."/>
            <person name="Ravel J."/>
            <person name="Kobayashi D.Y."/>
            <person name="Myers G.S."/>
            <person name="Mavrodi D.V."/>
            <person name="DeBoy R.T."/>
            <person name="Seshadri R."/>
            <person name="Ren Q."/>
            <person name="Madupu R."/>
            <person name="Dodson R.J."/>
            <person name="Durkin A.S."/>
            <person name="Brinkac L.M."/>
            <person name="Daugherty S.C."/>
            <person name="Sullivan S.A."/>
            <person name="Rosovitz M.J."/>
            <person name="Gwinn M.L."/>
            <person name="Zhou L."/>
            <person name="Schneider D.J."/>
            <person name="Cartinhour S.W."/>
            <person name="Nelson W.C."/>
            <person name="Weidman J."/>
            <person name="Watkins K."/>
            <person name="Tran K."/>
            <person name="Khouri H."/>
            <person name="Pierson E.A."/>
            <person name="Pierson L.S.III."/>
            <person name="Thomashow L.S."/>
            <person name="Loper J.E."/>
        </authorList>
    </citation>
    <scope>NUCLEOTIDE SEQUENCE [LARGE SCALE GENOMIC DNA]</scope>
    <source>
        <strain evidence="4">ATCC BAA-477 / NRRL B-23932 / Pf-5</strain>
    </source>
</reference>